<evidence type="ECO:0000313" key="1">
    <source>
        <dbReference type="EMBL" id="BAI64716.1"/>
    </source>
</evidence>
<sequence length="255" mass="27834">MGEQLGGVQLGDSRIHAVNKALRHHGSRSTTLRVHQRRGNLHRHTGRLSITAHLTGEETLRQQVGRGKLRLMFGNNLVELRINRGNKAVMYRSVQLVSQQLSGTAHVRTTISTRRTGSTLNHRAVTGSPTSLFQAGTGQCGKARIRAQRLANTNTLNTAIACGTTQIHLSVETGRQQNRHNNAGLIIGQRGRGIINAGRFHIHICGVDTVLHAVVTLGKQELDLLTNQRNSLAASDRVGAVRSCDYIQNSHISIV</sequence>
<keyword evidence="2" id="KW-1185">Reference proteome</keyword>
<dbReference type="KEGG" id="rmu:RMDY18_08840"/>
<name>D2NSU0_ROTMD</name>
<dbReference type="AlphaFoldDB" id="D2NSU0"/>
<reference evidence="2" key="1">
    <citation type="submission" date="2009-07" db="EMBL/GenBank/DDBJ databases">
        <title>Complete genome sequence of Rothia mucilaginosa DJ.</title>
        <authorList>
            <person name="Yamane K."/>
            <person name="Nambu T."/>
            <person name="Mashimo C."/>
            <person name="Sugimori C."/>
            <person name="Yamanaka T."/>
            <person name="Leung K."/>
            <person name="Fukushima H."/>
        </authorList>
    </citation>
    <scope>NUCLEOTIDE SEQUENCE [LARGE SCALE GENOMIC DNA]</scope>
    <source>
        <strain evidence="2">DY-18</strain>
    </source>
</reference>
<reference evidence="1 2" key="3">
    <citation type="journal article" date="2010" name="Sequencing">
        <title>Complete Genome Sequence of Rothia mucilaginosa DY-18: A Clinical Isolate with Dense Meshwork-Like Structures from a Persistent Apical Periodontitis Lesion.</title>
        <authorList>
            <person name="Yamane K."/>
            <person name="Nambu T."/>
            <person name="Yamanaka T."/>
            <person name="Mashimo C."/>
            <person name="Sugimori C."/>
            <person name="Leung K.-P."/>
            <person name="Fukushima H."/>
        </authorList>
    </citation>
    <scope>NUCLEOTIDE SEQUENCE [LARGE SCALE GENOMIC DNA]</scope>
    <source>
        <strain evidence="1 2">DY-18</strain>
    </source>
</reference>
<accession>D2NSU0</accession>
<dbReference type="EMBL" id="AP011540">
    <property type="protein sequence ID" value="BAI64716.1"/>
    <property type="molecule type" value="Genomic_DNA"/>
</dbReference>
<evidence type="ECO:0000313" key="2">
    <source>
        <dbReference type="Proteomes" id="UP000001883"/>
    </source>
</evidence>
<protein>
    <submittedName>
        <fullName evidence="1">Anaerobic dehydrogenase</fullName>
    </submittedName>
</protein>
<gene>
    <name evidence="1" type="ordered locus">RMDY18_08840</name>
</gene>
<dbReference type="Proteomes" id="UP000001883">
    <property type="component" value="Chromosome"/>
</dbReference>
<proteinExistence type="predicted"/>
<dbReference type="HOGENOM" id="CLU_1089426_0_0_11"/>
<organism evidence="1 2">
    <name type="scientific">Rothia mucilaginosa (strain DY-18)</name>
    <name type="common">Stomatococcus mucilaginosus</name>
    <dbReference type="NCBI Taxonomy" id="680646"/>
    <lineage>
        <taxon>Bacteria</taxon>
        <taxon>Bacillati</taxon>
        <taxon>Actinomycetota</taxon>
        <taxon>Actinomycetes</taxon>
        <taxon>Micrococcales</taxon>
        <taxon>Micrococcaceae</taxon>
        <taxon>Rothia</taxon>
    </lineage>
</organism>
<reference evidence="1 2" key="2">
    <citation type="journal article" date="2010" name="J Osaka Dent Univ">
        <title>Isolation and identification of Rothia mucilaginosa from persistent apical periodontitis lesions.</title>
        <authorList>
            <person name="Yamane K."/>
            <person name="Yoshida M."/>
            <person name="Fujihira T."/>
            <person name="Baba T."/>
            <person name="Tsuji N."/>
            <person name="Hayashi H."/>
            <person name="Sugimori C."/>
            <person name="Yamanaka T."/>
            <person name="Mashimo C."/>
            <person name="Nambu T."/>
            <person name="Kawai H."/>
            <person name="Fukushima H."/>
        </authorList>
    </citation>
    <scope>NUCLEOTIDE SEQUENCE [LARGE SCALE GENOMIC DNA]</scope>
    <source>
        <strain evidence="1 2">DY-18</strain>
    </source>
</reference>